<reference evidence="1" key="1">
    <citation type="journal article" date="2021" name="G3 (Bethesda)">
        <title>Genome and transcriptome analysis of the beet armyworm Spodoptera exigua reveals targets for pest control. .</title>
        <authorList>
            <person name="Simon S."/>
            <person name="Breeschoten T."/>
            <person name="Jansen H.J."/>
            <person name="Dirks R.P."/>
            <person name="Schranz M.E."/>
            <person name="Ros V.I.D."/>
        </authorList>
    </citation>
    <scope>NUCLEOTIDE SEQUENCE</scope>
    <source>
        <strain evidence="1">TB_SE_WUR_2020</strain>
    </source>
</reference>
<accession>A0A922MIU2</accession>
<gene>
    <name evidence="1" type="ORF">HF086_014765</name>
</gene>
<dbReference type="EMBL" id="JACEFF010000441">
    <property type="protein sequence ID" value="KAH9637601.1"/>
    <property type="molecule type" value="Genomic_DNA"/>
</dbReference>
<organism evidence="1 2">
    <name type="scientific">Spodoptera exigua</name>
    <name type="common">Beet armyworm</name>
    <name type="synonym">Noctua fulgens</name>
    <dbReference type="NCBI Taxonomy" id="7107"/>
    <lineage>
        <taxon>Eukaryota</taxon>
        <taxon>Metazoa</taxon>
        <taxon>Ecdysozoa</taxon>
        <taxon>Arthropoda</taxon>
        <taxon>Hexapoda</taxon>
        <taxon>Insecta</taxon>
        <taxon>Pterygota</taxon>
        <taxon>Neoptera</taxon>
        <taxon>Endopterygota</taxon>
        <taxon>Lepidoptera</taxon>
        <taxon>Glossata</taxon>
        <taxon>Ditrysia</taxon>
        <taxon>Noctuoidea</taxon>
        <taxon>Noctuidae</taxon>
        <taxon>Amphipyrinae</taxon>
        <taxon>Spodoptera</taxon>
    </lineage>
</organism>
<evidence type="ECO:0000313" key="1">
    <source>
        <dbReference type="EMBL" id="KAH9637601.1"/>
    </source>
</evidence>
<comment type="caution">
    <text evidence="1">The sequence shown here is derived from an EMBL/GenBank/DDBJ whole genome shotgun (WGS) entry which is preliminary data.</text>
</comment>
<protein>
    <submittedName>
        <fullName evidence="1">Uncharacterized protein</fullName>
    </submittedName>
</protein>
<dbReference type="Gene3D" id="3.40.630.30">
    <property type="match status" value="1"/>
</dbReference>
<dbReference type="InterPro" id="IPR016181">
    <property type="entry name" value="Acyl_CoA_acyltransferase"/>
</dbReference>
<dbReference type="CDD" id="cd04301">
    <property type="entry name" value="NAT_SF"/>
    <property type="match status" value="1"/>
</dbReference>
<dbReference type="SUPFAM" id="SSF55729">
    <property type="entry name" value="Acyl-CoA N-acyltransferases (Nat)"/>
    <property type="match status" value="1"/>
</dbReference>
<dbReference type="AlphaFoldDB" id="A0A922MIU2"/>
<sequence>MEYKPTITIPGINNDPVSIATIRANWEKYVSGNTSLACFTEVDGQPKDLVGFNIVLVQGEAWKKLLRTLITAEESFDVFQHYQVDKYLTSSGLTVLPEHRGQNIGAKLFEASLHSNGLPSASSQMWLRGPGRTRLRRNEEIWHRPERMPNPIR</sequence>
<proteinExistence type="predicted"/>
<name>A0A922MIU2_SPOEX</name>
<evidence type="ECO:0000313" key="2">
    <source>
        <dbReference type="Proteomes" id="UP000814243"/>
    </source>
</evidence>
<dbReference type="Proteomes" id="UP000814243">
    <property type="component" value="Unassembled WGS sequence"/>
</dbReference>